<evidence type="ECO:0008006" key="3">
    <source>
        <dbReference type="Google" id="ProtNLM"/>
    </source>
</evidence>
<gene>
    <name evidence="1" type="ORF">NP233_g5944</name>
</gene>
<dbReference type="AlphaFoldDB" id="A0AAD5VVE7"/>
<accession>A0AAD5VVE7</accession>
<sequence>MTGLDSDNKIKAAAHTVAEVFSRAWQHHAKEVVITNGSKSWWDDKCNAAIKHYHEMHNPADSLIFSLKNLRLVACVVHQKDMKQHNLPVCEAIAYNGEPCHNMGSLWDVLHSTYNTVSRWQCDLTILDQLDPSREQDWLLFSQKEMMDTLLACLSQSAPGLDHITWSYLKRTLPIEDVTEKFLAIADACMKVGYWPSHFKESVLVIIPKLGKPTCLTPKLFRPIALLNTLGKLIKKMISMHLQFGCVKHKVFHPNQHSSY</sequence>
<proteinExistence type="predicted"/>
<comment type="caution">
    <text evidence="1">The sequence shown here is derived from an EMBL/GenBank/DDBJ whole genome shotgun (WGS) entry which is preliminary data.</text>
</comment>
<protein>
    <recommendedName>
        <fullName evidence="3">Reverse transcriptase domain-containing protein</fullName>
    </recommendedName>
</protein>
<evidence type="ECO:0000313" key="2">
    <source>
        <dbReference type="Proteomes" id="UP001213000"/>
    </source>
</evidence>
<dbReference type="EMBL" id="JANIEX010000368">
    <property type="protein sequence ID" value="KAJ3568088.1"/>
    <property type="molecule type" value="Genomic_DNA"/>
</dbReference>
<organism evidence="1 2">
    <name type="scientific">Leucocoprinus birnbaumii</name>
    <dbReference type="NCBI Taxonomy" id="56174"/>
    <lineage>
        <taxon>Eukaryota</taxon>
        <taxon>Fungi</taxon>
        <taxon>Dikarya</taxon>
        <taxon>Basidiomycota</taxon>
        <taxon>Agaricomycotina</taxon>
        <taxon>Agaricomycetes</taxon>
        <taxon>Agaricomycetidae</taxon>
        <taxon>Agaricales</taxon>
        <taxon>Agaricineae</taxon>
        <taxon>Agaricaceae</taxon>
        <taxon>Leucocoprinus</taxon>
    </lineage>
</organism>
<evidence type="ECO:0000313" key="1">
    <source>
        <dbReference type="EMBL" id="KAJ3568088.1"/>
    </source>
</evidence>
<dbReference type="PANTHER" id="PTHR19446">
    <property type="entry name" value="REVERSE TRANSCRIPTASES"/>
    <property type="match status" value="1"/>
</dbReference>
<dbReference type="Proteomes" id="UP001213000">
    <property type="component" value="Unassembled WGS sequence"/>
</dbReference>
<name>A0AAD5VVE7_9AGAR</name>
<keyword evidence="2" id="KW-1185">Reference proteome</keyword>
<reference evidence="1" key="1">
    <citation type="submission" date="2022-07" db="EMBL/GenBank/DDBJ databases">
        <title>Genome Sequence of Leucocoprinus birnbaumii.</title>
        <authorList>
            <person name="Buettner E."/>
        </authorList>
    </citation>
    <scope>NUCLEOTIDE SEQUENCE</scope>
    <source>
        <strain evidence="1">VT141</strain>
    </source>
</reference>